<evidence type="ECO:0000256" key="1">
    <source>
        <dbReference type="SAM" id="Phobius"/>
    </source>
</evidence>
<keyword evidence="1" id="KW-1133">Transmembrane helix</keyword>
<keyword evidence="1" id="KW-0472">Membrane</keyword>
<dbReference type="Proteomes" id="UP001140562">
    <property type="component" value="Unassembled WGS sequence"/>
</dbReference>
<gene>
    <name evidence="3" type="ORF">N0V87_004885</name>
</gene>
<comment type="caution">
    <text evidence="3">The sequence shown here is derived from an EMBL/GenBank/DDBJ whole genome shotgun (WGS) entry which is preliminary data.</text>
</comment>
<keyword evidence="2" id="KW-0732">Signal</keyword>
<reference evidence="3" key="1">
    <citation type="submission" date="2022-10" db="EMBL/GenBank/DDBJ databases">
        <title>Tapping the CABI collections for fungal endophytes: first genome assemblies for Collariella, Neodidymelliopsis, Ascochyta clinopodiicola, Didymella pomorum, Didymosphaeria variabile, Neocosmospora piperis and Neocucurbitaria cava.</title>
        <authorList>
            <person name="Hill R."/>
        </authorList>
    </citation>
    <scope>NUCLEOTIDE SEQUENCE</scope>
    <source>
        <strain evidence="3">IMI 360193</strain>
    </source>
</reference>
<dbReference type="AlphaFoldDB" id="A0A9W9C1H1"/>
<name>A0A9W9C1H1_9PLEO</name>
<evidence type="ECO:0000313" key="3">
    <source>
        <dbReference type="EMBL" id="KAJ4337212.1"/>
    </source>
</evidence>
<accession>A0A9W9C1H1</accession>
<evidence type="ECO:0000256" key="2">
    <source>
        <dbReference type="SAM" id="SignalP"/>
    </source>
</evidence>
<feature type="chain" id="PRO_5040966749" evidence="2">
    <location>
        <begin position="25"/>
        <end position="156"/>
    </location>
</feature>
<evidence type="ECO:0000313" key="4">
    <source>
        <dbReference type="Proteomes" id="UP001140562"/>
    </source>
</evidence>
<feature type="transmembrane region" description="Helical" evidence="1">
    <location>
        <begin position="48"/>
        <end position="69"/>
    </location>
</feature>
<protein>
    <submittedName>
        <fullName evidence="3">Uncharacterized protein</fullName>
    </submittedName>
</protein>
<proteinExistence type="predicted"/>
<dbReference type="EMBL" id="JAPEUV010000041">
    <property type="protein sequence ID" value="KAJ4337212.1"/>
    <property type="molecule type" value="Genomic_DNA"/>
</dbReference>
<sequence length="156" mass="17517">MASLISRTALSLLILHALLNIAQGIYCITRPAAWLGLAPDAFQGSPDAAVQAIGLGALGIGWYQLIFAWQAPVYSPIPIYTFDDDDLDDEKTWKDEVDPNPPLFMECGKDDVMTFVIDPLAWLLYVIEEETEEKLIEFEMQNDREFWDGAAAWMSD</sequence>
<feature type="signal peptide" evidence="2">
    <location>
        <begin position="1"/>
        <end position="24"/>
    </location>
</feature>
<organism evidence="3 4">
    <name type="scientific">Didymella glomerata</name>
    <dbReference type="NCBI Taxonomy" id="749621"/>
    <lineage>
        <taxon>Eukaryota</taxon>
        <taxon>Fungi</taxon>
        <taxon>Dikarya</taxon>
        <taxon>Ascomycota</taxon>
        <taxon>Pezizomycotina</taxon>
        <taxon>Dothideomycetes</taxon>
        <taxon>Pleosporomycetidae</taxon>
        <taxon>Pleosporales</taxon>
        <taxon>Pleosporineae</taxon>
        <taxon>Didymellaceae</taxon>
        <taxon>Didymella</taxon>
    </lineage>
</organism>
<keyword evidence="1" id="KW-0812">Transmembrane</keyword>
<keyword evidence="4" id="KW-1185">Reference proteome</keyword>
<dbReference type="OrthoDB" id="10042947at2759"/>